<dbReference type="InterPro" id="IPR050265">
    <property type="entry name" value="Fe/Mn_Superoxide_Dismutase"/>
</dbReference>
<evidence type="ECO:0000256" key="9">
    <source>
        <dbReference type="ARBA" id="ARBA00023128"/>
    </source>
</evidence>
<dbReference type="PRINTS" id="PR01703">
    <property type="entry name" value="MNSODISMTASE"/>
</dbReference>
<evidence type="ECO:0000313" key="14">
    <source>
        <dbReference type="Proteomes" id="UP000326396"/>
    </source>
</evidence>
<evidence type="ECO:0000256" key="5">
    <source>
        <dbReference type="ARBA" id="ARBA00011881"/>
    </source>
</evidence>
<evidence type="ECO:0000256" key="8">
    <source>
        <dbReference type="ARBA" id="ARBA00023002"/>
    </source>
</evidence>
<dbReference type="GO" id="GO:0005759">
    <property type="term" value="C:mitochondrial matrix"/>
    <property type="evidence" value="ECO:0007669"/>
    <property type="project" value="UniProtKB-SubCell"/>
</dbReference>
<keyword evidence="10" id="KW-0464">Manganese</keyword>
<dbReference type="InterPro" id="IPR043502">
    <property type="entry name" value="DNA/RNA_pol_sf"/>
</dbReference>
<name>A0A5N6LUG8_9ASTR</name>
<dbReference type="Gene3D" id="3.55.40.20">
    <property type="entry name" value="Iron/manganese superoxide dismutase, C-terminal domain"/>
    <property type="match status" value="1"/>
</dbReference>
<feature type="domain" description="Reverse transcriptase" evidence="12">
    <location>
        <begin position="291"/>
        <end position="553"/>
    </location>
</feature>
<dbReference type="InterPro" id="IPR043128">
    <property type="entry name" value="Rev_trsase/Diguanyl_cyclase"/>
</dbReference>
<dbReference type="InterPro" id="IPR019832">
    <property type="entry name" value="Mn/Fe_SOD_C"/>
</dbReference>
<dbReference type="OrthoDB" id="239262at2759"/>
<dbReference type="GO" id="GO:0030145">
    <property type="term" value="F:manganese ion binding"/>
    <property type="evidence" value="ECO:0007669"/>
    <property type="project" value="TreeGrafter"/>
</dbReference>
<dbReference type="Pfam" id="PF02777">
    <property type="entry name" value="Sod_Fe_C"/>
    <property type="match status" value="1"/>
</dbReference>
<accession>A0A5N6LUG8</accession>
<evidence type="ECO:0000256" key="10">
    <source>
        <dbReference type="ARBA" id="ARBA00023211"/>
    </source>
</evidence>
<dbReference type="AlphaFoldDB" id="A0A5N6LUG8"/>
<evidence type="ECO:0000256" key="1">
    <source>
        <dbReference type="ARBA" id="ARBA00001936"/>
    </source>
</evidence>
<dbReference type="PANTHER" id="PTHR11404:SF6">
    <property type="entry name" value="SUPEROXIDE DISMUTASE [MN], MITOCHONDRIAL"/>
    <property type="match status" value="1"/>
</dbReference>
<dbReference type="PROSITE" id="PS00088">
    <property type="entry name" value="SOD_MN"/>
    <property type="match status" value="1"/>
</dbReference>
<dbReference type="PANTHER" id="PTHR11404">
    <property type="entry name" value="SUPEROXIDE DISMUTASE 2"/>
    <property type="match status" value="1"/>
</dbReference>
<dbReference type="InterPro" id="IPR000477">
    <property type="entry name" value="RT_dom"/>
</dbReference>
<keyword evidence="9" id="KW-0496">Mitochondrion</keyword>
<dbReference type="InterPro" id="IPR019831">
    <property type="entry name" value="Mn/Fe_SOD_N"/>
</dbReference>
<evidence type="ECO:0000256" key="4">
    <source>
        <dbReference type="ARBA" id="ARBA00008714"/>
    </source>
</evidence>
<dbReference type="PROSITE" id="PS50878">
    <property type="entry name" value="RT_POL"/>
    <property type="match status" value="1"/>
</dbReference>
<organism evidence="13 14">
    <name type="scientific">Mikania micrantha</name>
    <name type="common">bitter vine</name>
    <dbReference type="NCBI Taxonomy" id="192012"/>
    <lineage>
        <taxon>Eukaryota</taxon>
        <taxon>Viridiplantae</taxon>
        <taxon>Streptophyta</taxon>
        <taxon>Embryophyta</taxon>
        <taxon>Tracheophyta</taxon>
        <taxon>Spermatophyta</taxon>
        <taxon>Magnoliopsida</taxon>
        <taxon>eudicotyledons</taxon>
        <taxon>Gunneridae</taxon>
        <taxon>Pentapetalae</taxon>
        <taxon>asterids</taxon>
        <taxon>campanulids</taxon>
        <taxon>Asterales</taxon>
        <taxon>Asteraceae</taxon>
        <taxon>Asteroideae</taxon>
        <taxon>Heliantheae alliance</taxon>
        <taxon>Eupatorieae</taxon>
        <taxon>Mikania</taxon>
    </lineage>
</organism>
<keyword evidence="7" id="KW-0479">Metal-binding</keyword>
<dbReference type="InterPro" id="IPR036314">
    <property type="entry name" value="SOD_C_sf"/>
</dbReference>
<keyword evidence="8" id="KW-0560">Oxidoreductase</keyword>
<comment type="cofactor">
    <cofactor evidence="1">
        <name>Mn(2+)</name>
        <dbReference type="ChEBI" id="CHEBI:29035"/>
    </cofactor>
</comment>
<dbReference type="SUPFAM" id="SSF56672">
    <property type="entry name" value="DNA/RNA polymerases"/>
    <property type="match status" value="1"/>
</dbReference>
<dbReference type="GO" id="GO:0004784">
    <property type="term" value="F:superoxide dismutase activity"/>
    <property type="evidence" value="ECO:0007669"/>
    <property type="project" value="UniProtKB-EC"/>
</dbReference>
<comment type="function">
    <text evidence="2">Destroys superoxide anion radicals which are normally produced within the cells and which are toxic to biological systems.</text>
</comment>
<dbReference type="EMBL" id="SZYD01000018">
    <property type="protein sequence ID" value="KAD2805238.1"/>
    <property type="molecule type" value="Genomic_DNA"/>
</dbReference>
<dbReference type="InterPro" id="IPR036324">
    <property type="entry name" value="Mn/Fe_SOD_N_sf"/>
</dbReference>
<evidence type="ECO:0000256" key="11">
    <source>
        <dbReference type="ARBA" id="ARBA00049204"/>
    </source>
</evidence>
<dbReference type="Proteomes" id="UP000326396">
    <property type="component" value="Linkage Group LG8"/>
</dbReference>
<proteinExistence type="inferred from homology"/>
<evidence type="ECO:0000256" key="2">
    <source>
        <dbReference type="ARBA" id="ARBA00002170"/>
    </source>
</evidence>
<dbReference type="Gene3D" id="3.30.70.270">
    <property type="match status" value="1"/>
</dbReference>
<dbReference type="Gene3D" id="1.10.287.990">
    <property type="entry name" value="Fe,Mn superoxide dismutase (SOD) domain"/>
    <property type="match status" value="1"/>
</dbReference>
<evidence type="ECO:0000259" key="12">
    <source>
        <dbReference type="PROSITE" id="PS50878"/>
    </source>
</evidence>
<dbReference type="CDD" id="cd01650">
    <property type="entry name" value="RT_nLTR_like"/>
    <property type="match status" value="1"/>
</dbReference>
<comment type="catalytic activity">
    <reaction evidence="11">
        <text>2 superoxide + 2 H(+) = H2O2 + O2</text>
        <dbReference type="Rhea" id="RHEA:20696"/>
        <dbReference type="ChEBI" id="CHEBI:15378"/>
        <dbReference type="ChEBI" id="CHEBI:15379"/>
        <dbReference type="ChEBI" id="CHEBI:16240"/>
        <dbReference type="ChEBI" id="CHEBI:18421"/>
        <dbReference type="EC" id="1.15.1.1"/>
    </reaction>
</comment>
<evidence type="ECO:0000256" key="6">
    <source>
        <dbReference type="ARBA" id="ARBA00012682"/>
    </source>
</evidence>
<dbReference type="Pfam" id="PF00081">
    <property type="entry name" value="Sod_Fe_N"/>
    <property type="match status" value="1"/>
</dbReference>
<gene>
    <name evidence="13" type="ORF">E3N88_38615</name>
</gene>
<dbReference type="SUPFAM" id="SSF46609">
    <property type="entry name" value="Fe,Mn superoxide dismutase (SOD), N-terminal domain"/>
    <property type="match status" value="1"/>
</dbReference>
<sequence length="732" mass="84571">MALRPFGTRKTLGSLSRFQQQLRGLQTLTLPDLPYDYGALEPAISGEIMQLHHQKHHQTYITNYNKALEQLDDAIAKGDASTAVKLQSAIKFNGGGHVNHSIFWKNLAPIKEGGGEPPHGSLGWLIDESFGSVQKLIAKMNAEGAAVQGSGWVWLAVDKELKRLVVETTANQDPLVTKGPSLVPLIGIDVWEHAYYLQYKNVRPDYLKNIWKIAKARERKRQDLGVVKFIKGEDGRVLVKDNEIKDRWQAYFHDLFNKSNYQEEDGWNTTNTGTTPNNCYCRGITKEEVLTTLKRMGRRKAVGPDDIPIENKGDAQCCEIYKGVKLLSHTMKLWERVIETRLRRETQVTANQFGFMPGRSTTEVIHILRRLMEKYREKRKDLHMVFIDLEKAYDSVSWQVIWDSLESRRIPQKYIEVIKDTYAAAKTSVRAPVGDTDFSPVEVGLHQGSALSPFLFAVILDELLRSIQAHIPWCMLFADDIALVAETKEELNVRLEEWRTALEQRGLRISRTKTEYLHCQFSGATEEDEDDQVTIGGQEVPRTTKFKYLGSFIQADGDIDSDVAHRVHAGWKKWRAAMSIICDKKFPEKLKGKFYRVAIRPAMMYGTDCWPIKKNQARKLETAEMRMLRWMCGHTRFDRIRNEVFRERLQVVNISDKVREGRLRWFGHVRRRNQAAPVRQVELLTVEGKRGRGRPRLTWDEQIRHDLTELHLSEDMIYDRSTWRRRIKVLDT</sequence>
<protein>
    <recommendedName>
        <fullName evidence="6">superoxide dismutase</fullName>
        <ecNumber evidence="6">1.15.1.1</ecNumber>
    </recommendedName>
</protein>
<evidence type="ECO:0000313" key="13">
    <source>
        <dbReference type="EMBL" id="KAD2805238.1"/>
    </source>
</evidence>
<comment type="caution">
    <text evidence="13">The sequence shown here is derived from an EMBL/GenBank/DDBJ whole genome shotgun (WGS) entry which is preliminary data.</text>
</comment>
<dbReference type="InterPro" id="IPR019833">
    <property type="entry name" value="Mn/Fe_SOD_BS"/>
</dbReference>
<comment type="subunit">
    <text evidence="5">Homotetramer.</text>
</comment>
<dbReference type="Pfam" id="PF00078">
    <property type="entry name" value="RVT_1"/>
    <property type="match status" value="1"/>
</dbReference>
<reference evidence="13 14" key="1">
    <citation type="submission" date="2019-05" db="EMBL/GenBank/DDBJ databases">
        <title>Mikania micrantha, genome provides insights into the molecular mechanism of rapid growth.</title>
        <authorList>
            <person name="Liu B."/>
        </authorList>
    </citation>
    <scope>NUCLEOTIDE SEQUENCE [LARGE SCALE GENOMIC DNA]</scope>
    <source>
        <strain evidence="13">NLD-2019</strain>
        <tissue evidence="13">Leaf</tissue>
    </source>
</reference>
<dbReference type="FunFam" id="3.55.40.20:FF:000002">
    <property type="entry name" value="Superoxide dismutase"/>
    <property type="match status" value="1"/>
</dbReference>
<evidence type="ECO:0000256" key="7">
    <source>
        <dbReference type="ARBA" id="ARBA00022723"/>
    </source>
</evidence>
<keyword evidence="14" id="KW-1185">Reference proteome</keyword>
<dbReference type="FunFam" id="1.10.287.990:FF:000001">
    <property type="entry name" value="Superoxide dismutase"/>
    <property type="match status" value="1"/>
</dbReference>
<dbReference type="SUPFAM" id="SSF54719">
    <property type="entry name" value="Fe,Mn superoxide dismutase (SOD), C-terminal domain"/>
    <property type="match status" value="1"/>
</dbReference>
<evidence type="ECO:0000256" key="3">
    <source>
        <dbReference type="ARBA" id="ARBA00004305"/>
    </source>
</evidence>
<comment type="similarity">
    <text evidence="4">Belongs to the iron/manganese superoxide dismutase family.</text>
</comment>
<dbReference type="EC" id="1.15.1.1" evidence="6"/>
<dbReference type="InterPro" id="IPR001189">
    <property type="entry name" value="Mn/Fe_SOD"/>
</dbReference>
<comment type="subcellular location">
    <subcellularLocation>
        <location evidence="3">Mitochondrion matrix</location>
    </subcellularLocation>
</comment>